<comment type="caution">
    <text evidence="7">The sequence shown here is derived from an EMBL/GenBank/DDBJ whole genome shotgun (WGS) entry which is preliminary data.</text>
</comment>
<evidence type="ECO:0000256" key="1">
    <source>
        <dbReference type="ARBA" id="ARBA00023224"/>
    </source>
</evidence>
<protein>
    <recommendedName>
        <fullName evidence="9">Chemotaxis protein</fullName>
    </recommendedName>
</protein>
<dbReference type="InterPro" id="IPR004089">
    <property type="entry name" value="MCPsignal_dom"/>
</dbReference>
<feature type="domain" description="Methyl-accepting transducer" evidence="5">
    <location>
        <begin position="193"/>
        <end position="368"/>
    </location>
</feature>
<dbReference type="InterPro" id="IPR003660">
    <property type="entry name" value="HAMP_dom"/>
</dbReference>
<reference evidence="7 8" key="1">
    <citation type="submission" date="2016-10" db="EMBL/GenBank/DDBJ databases">
        <title>Alkaliphiles isolated from bioreactors.</title>
        <authorList>
            <person name="Salah Z."/>
            <person name="Rout S.P."/>
            <person name="Humphreys P.N."/>
        </authorList>
    </citation>
    <scope>NUCLEOTIDE SEQUENCE [LARGE SCALE GENOMIC DNA]</scope>
    <source>
        <strain evidence="7 8">ZS02</strain>
    </source>
</reference>
<dbReference type="InterPro" id="IPR025991">
    <property type="entry name" value="Chemoreceptor_zinc-bind_dom"/>
</dbReference>
<dbReference type="SMART" id="SM00304">
    <property type="entry name" value="HAMP"/>
    <property type="match status" value="2"/>
</dbReference>
<dbReference type="PANTHER" id="PTHR32089">
    <property type="entry name" value="METHYL-ACCEPTING CHEMOTAXIS PROTEIN MCPB"/>
    <property type="match status" value="1"/>
</dbReference>
<dbReference type="SUPFAM" id="SSF58104">
    <property type="entry name" value="Methyl-accepting chemotaxis protein (MCP) signaling domain"/>
    <property type="match status" value="1"/>
</dbReference>
<evidence type="ECO:0000259" key="6">
    <source>
        <dbReference type="PROSITE" id="PS50885"/>
    </source>
</evidence>
<feature type="transmembrane region" description="Helical" evidence="4">
    <location>
        <begin position="39"/>
        <end position="57"/>
    </location>
</feature>
<dbReference type="AlphaFoldDB" id="A0A1R1I029"/>
<dbReference type="Proteomes" id="UP000187526">
    <property type="component" value="Unassembled WGS sequence"/>
</dbReference>
<accession>A0A1R1I029</accession>
<sequence>MQRSPFITSAIIEVVFLNILLFIAGLIGMATHGWQPLDWLWFLCLTAVGLGSGLFYLHKLRVALTPLNHISRVAGEIAQGVIGQRIPDTQRKDELGTVCRHVNAMLEQMETCFTKQREALQAASENRFADQIDSAGLHGVFRQAVDQGNQSLAILMRNYHKEMRNNLLSRLGQLNAENLLKNMRTSQRDMLGIVAATDELAKLSTDNASAAQESSTAIAEVVGAMNQLVDKIEATGHAITEFNAHREEIARSVSLIATIADQTNLLALNAAIEAARAGEHGRGFAVVADEVRKLAEDSKNASAAISGIMNTLQVDAEKMLANAGEMRNIASVSCSTIGDFDQRFAGVADSSVTALAQIRYVHDVSFASLAKVDHFIYKQNGYMAVSRGGDSENAQAVAVNELNCRLGKWLTQEDTVAVFGKVSSFRRIAEPHQQVHGNMHQAMDYMSQGWETDFAVQEKLHGAFERVEKGSDGVIEALDNMVTEKHGVH</sequence>
<keyword evidence="1 3" id="KW-0807">Transducer</keyword>
<dbReference type="GO" id="GO:0007165">
    <property type="term" value="P:signal transduction"/>
    <property type="evidence" value="ECO:0007669"/>
    <property type="project" value="UniProtKB-KW"/>
</dbReference>
<feature type="transmembrane region" description="Helical" evidence="4">
    <location>
        <begin position="7"/>
        <end position="27"/>
    </location>
</feature>
<dbReference type="EMBL" id="MTHD01000006">
    <property type="protein sequence ID" value="OMG52071.1"/>
    <property type="molecule type" value="Genomic_DNA"/>
</dbReference>
<keyword evidence="4" id="KW-0472">Membrane</keyword>
<organism evidence="7 8">
    <name type="scientific">Azonexus hydrophilus</name>
    <dbReference type="NCBI Taxonomy" id="418702"/>
    <lineage>
        <taxon>Bacteria</taxon>
        <taxon>Pseudomonadati</taxon>
        <taxon>Pseudomonadota</taxon>
        <taxon>Betaproteobacteria</taxon>
        <taxon>Rhodocyclales</taxon>
        <taxon>Azonexaceae</taxon>
        <taxon>Azonexus</taxon>
    </lineage>
</organism>
<dbReference type="Pfam" id="PF00015">
    <property type="entry name" value="MCPsignal"/>
    <property type="match status" value="1"/>
</dbReference>
<dbReference type="Gene3D" id="1.10.287.950">
    <property type="entry name" value="Methyl-accepting chemotaxis protein"/>
    <property type="match status" value="1"/>
</dbReference>
<keyword evidence="4" id="KW-0812">Transmembrane</keyword>
<evidence type="ECO:0000256" key="2">
    <source>
        <dbReference type="ARBA" id="ARBA00029447"/>
    </source>
</evidence>
<dbReference type="PROSITE" id="PS50111">
    <property type="entry name" value="CHEMOTAXIS_TRANSDUC_2"/>
    <property type="match status" value="1"/>
</dbReference>
<name>A0A1R1I029_9RHOO</name>
<dbReference type="PANTHER" id="PTHR32089:SF112">
    <property type="entry name" value="LYSOZYME-LIKE PROTEIN-RELATED"/>
    <property type="match status" value="1"/>
</dbReference>
<dbReference type="SMART" id="SM00283">
    <property type="entry name" value="MA"/>
    <property type="match status" value="1"/>
</dbReference>
<evidence type="ECO:0000313" key="8">
    <source>
        <dbReference type="Proteomes" id="UP000187526"/>
    </source>
</evidence>
<evidence type="ECO:0000259" key="5">
    <source>
        <dbReference type="PROSITE" id="PS50111"/>
    </source>
</evidence>
<dbReference type="Gene3D" id="1.20.120.30">
    <property type="entry name" value="Aspartate receptor, ligand-binding domain"/>
    <property type="match status" value="1"/>
</dbReference>
<gene>
    <name evidence="7" type="ORF">BJN45_15570</name>
</gene>
<evidence type="ECO:0000256" key="4">
    <source>
        <dbReference type="SAM" id="Phobius"/>
    </source>
</evidence>
<keyword evidence="4" id="KW-1133">Transmembrane helix</keyword>
<dbReference type="RefSeq" id="WP_170873111.1">
    <property type="nucleotide sequence ID" value="NZ_MTHD01000006.1"/>
</dbReference>
<proteinExistence type="inferred from homology"/>
<evidence type="ECO:0008006" key="9">
    <source>
        <dbReference type="Google" id="ProtNLM"/>
    </source>
</evidence>
<evidence type="ECO:0000256" key="3">
    <source>
        <dbReference type="PROSITE-ProRule" id="PRU00284"/>
    </source>
</evidence>
<dbReference type="GO" id="GO:0016020">
    <property type="term" value="C:membrane"/>
    <property type="evidence" value="ECO:0007669"/>
    <property type="project" value="InterPro"/>
</dbReference>
<comment type="similarity">
    <text evidence="2">Belongs to the methyl-accepting chemotaxis (MCP) protein family.</text>
</comment>
<dbReference type="Gene3D" id="6.10.340.10">
    <property type="match status" value="1"/>
</dbReference>
<dbReference type="Pfam" id="PF00672">
    <property type="entry name" value="HAMP"/>
    <property type="match status" value="1"/>
</dbReference>
<dbReference type="Pfam" id="PF13682">
    <property type="entry name" value="CZB"/>
    <property type="match status" value="1"/>
</dbReference>
<keyword evidence="8" id="KW-1185">Reference proteome</keyword>
<dbReference type="CDD" id="cd06225">
    <property type="entry name" value="HAMP"/>
    <property type="match status" value="1"/>
</dbReference>
<dbReference type="PROSITE" id="PS50885">
    <property type="entry name" value="HAMP"/>
    <property type="match status" value="1"/>
</dbReference>
<evidence type="ECO:0000313" key="7">
    <source>
        <dbReference type="EMBL" id="OMG52071.1"/>
    </source>
</evidence>
<feature type="domain" description="HAMP" evidence="6">
    <location>
        <begin position="61"/>
        <end position="114"/>
    </location>
</feature>
<dbReference type="STRING" id="418702.BJN45_15570"/>